<dbReference type="Ensembl" id="ENSOART00020068920.1">
    <property type="protein sequence ID" value="ENSOARP00020047472.1"/>
    <property type="gene ID" value="ENSOARG00020015252.2"/>
</dbReference>
<name>A0AC11DSY3_SHEEP</name>
<organism evidence="1">
    <name type="scientific">Ovis aries</name>
    <name type="common">Sheep</name>
    <dbReference type="NCBI Taxonomy" id="9940"/>
    <lineage>
        <taxon>Eukaryota</taxon>
        <taxon>Metazoa</taxon>
        <taxon>Chordata</taxon>
        <taxon>Craniata</taxon>
        <taxon>Vertebrata</taxon>
        <taxon>Euteleostomi</taxon>
        <taxon>Mammalia</taxon>
        <taxon>Eutheria</taxon>
        <taxon>Laurasiatheria</taxon>
        <taxon>Artiodactyla</taxon>
        <taxon>Ruminantia</taxon>
        <taxon>Pecora</taxon>
        <taxon>Bovidae</taxon>
        <taxon>Caprinae</taxon>
        <taxon>Ovis</taxon>
    </lineage>
</organism>
<proteinExistence type="predicted"/>
<sequence length="201" mass="22658">MGTLLAFVVGAALVSSAWGGCVEVDSETEAVYGMTFKILCISCKRRSETTAETFTEWTFRQKGTEEFVKILRYENEVLQLEEDERFEGRVVWNGSRGTKDLQDLSIFITNVTYNHSGDYECHVYRLLFFENYEHNTSVVKKIHLEVVDKAGPRHTGAMVVVLLIVNSVSPAPRVTWSRKSVVSPVAGLLKFYPYAVVLFGS</sequence>
<reference evidence="1" key="1">
    <citation type="submission" date="2020-11" db="EMBL/GenBank/DDBJ databases">
        <authorList>
            <person name="Davenport K.M."/>
            <person name="Bickhart D.M."/>
            <person name="Smith T.P.L."/>
            <person name="Murdoch B.M."/>
            <person name="Rosen B.D."/>
        </authorList>
    </citation>
    <scope>NUCLEOTIDE SEQUENCE [LARGE SCALE GENOMIC DNA]</scope>
    <source>
        <strain evidence="1">OAR_USU_Benz2616</strain>
    </source>
</reference>
<reference evidence="1" key="3">
    <citation type="submission" date="2025-09" db="UniProtKB">
        <authorList>
            <consortium name="Ensembl"/>
        </authorList>
    </citation>
    <scope>IDENTIFICATION</scope>
</reference>
<accession>A0AC11DSY3</accession>
<protein>
    <submittedName>
        <fullName evidence="1">Sodium voltage-gated channel beta subunit 1</fullName>
    </submittedName>
</protein>
<evidence type="ECO:0000313" key="1">
    <source>
        <dbReference type="Ensembl" id="ENSOARP00020047472.1"/>
    </source>
</evidence>
<reference evidence="1" key="2">
    <citation type="submission" date="2025-08" db="UniProtKB">
        <authorList>
            <consortium name="Ensembl"/>
        </authorList>
    </citation>
    <scope>IDENTIFICATION</scope>
</reference>
<gene>
    <name evidence="1" type="primary">SCN1B</name>
</gene>